<sequence>MTEDVTPDSDSRSGSLLRRLHEAYASLPESERRVADTILNTPSEMPVWTATELAGHARVSNATVSRLVQRIGYRSFEEARQHARALRETGSPLYMRDPDSLGGCDEAHMDLLRSEVSIIEETLSKLDNAVLHDAATALAKARKVRLLGYRNSRFLSDYLTAQLAQLRHDVAPLVLDGQTMSEGIAGLGPQDVAVLVGFRRRPAKFTEIVRLIAARGAKVLLVADKDLREAPAFATWTFICAVQTPLPIDSYAGALSLVRKLAIETTAALGDAGLHHLNDVETLREHLGELEAGPSEHSK</sequence>
<dbReference type="PANTHER" id="PTHR30514:SF18">
    <property type="entry name" value="RPIR-FAMILY TRANSCRIPTIONAL REGULATOR"/>
    <property type="match status" value="1"/>
</dbReference>
<dbReference type="Gene3D" id="1.10.10.10">
    <property type="entry name" value="Winged helix-like DNA-binding domain superfamily/Winged helix DNA-binding domain"/>
    <property type="match status" value="1"/>
</dbReference>
<dbReference type="PANTHER" id="PTHR30514">
    <property type="entry name" value="GLUCOKINASE"/>
    <property type="match status" value="1"/>
</dbReference>
<dbReference type="InterPro" id="IPR001347">
    <property type="entry name" value="SIS_dom"/>
</dbReference>
<dbReference type="InterPro" id="IPR000281">
    <property type="entry name" value="HTH_RpiR"/>
</dbReference>
<evidence type="ECO:0000259" key="1">
    <source>
        <dbReference type="PROSITE" id="PS51071"/>
    </source>
</evidence>
<proteinExistence type="predicted"/>
<evidence type="ECO:0000313" key="3">
    <source>
        <dbReference type="Proteomes" id="UP000198728"/>
    </source>
</evidence>
<dbReference type="GO" id="GO:0003677">
    <property type="term" value="F:DNA binding"/>
    <property type="evidence" value="ECO:0007669"/>
    <property type="project" value="InterPro"/>
</dbReference>
<organism evidence="2 3">
    <name type="scientific">Tropicimonas isoalkanivorans</name>
    <dbReference type="NCBI Taxonomy" id="441112"/>
    <lineage>
        <taxon>Bacteria</taxon>
        <taxon>Pseudomonadati</taxon>
        <taxon>Pseudomonadota</taxon>
        <taxon>Alphaproteobacteria</taxon>
        <taxon>Rhodobacterales</taxon>
        <taxon>Roseobacteraceae</taxon>
        <taxon>Tropicimonas</taxon>
    </lineage>
</organism>
<dbReference type="Pfam" id="PF01380">
    <property type="entry name" value="SIS"/>
    <property type="match status" value="1"/>
</dbReference>
<dbReference type="SUPFAM" id="SSF46689">
    <property type="entry name" value="Homeodomain-like"/>
    <property type="match status" value="1"/>
</dbReference>
<dbReference type="OrthoDB" id="3237351at2"/>
<dbReference type="GO" id="GO:0097367">
    <property type="term" value="F:carbohydrate derivative binding"/>
    <property type="evidence" value="ECO:0007669"/>
    <property type="project" value="InterPro"/>
</dbReference>
<dbReference type="EMBL" id="FOLG01000001">
    <property type="protein sequence ID" value="SFB74420.1"/>
    <property type="molecule type" value="Genomic_DNA"/>
</dbReference>
<evidence type="ECO:0000313" key="2">
    <source>
        <dbReference type="EMBL" id="SFB74420.1"/>
    </source>
</evidence>
<feature type="domain" description="HTH rpiR-type" evidence="1">
    <location>
        <begin position="14"/>
        <end position="90"/>
    </location>
</feature>
<dbReference type="Gene3D" id="3.40.50.10490">
    <property type="entry name" value="Glucose-6-phosphate isomerase like protein, domain 1"/>
    <property type="match status" value="1"/>
</dbReference>
<dbReference type="GO" id="GO:0003700">
    <property type="term" value="F:DNA-binding transcription factor activity"/>
    <property type="evidence" value="ECO:0007669"/>
    <property type="project" value="InterPro"/>
</dbReference>
<dbReference type="RefSeq" id="WP_093358658.1">
    <property type="nucleotide sequence ID" value="NZ_FOLG01000001.1"/>
</dbReference>
<dbReference type="InterPro" id="IPR047640">
    <property type="entry name" value="RpiR-like"/>
</dbReference>
<keyword evidence="3" id="KW-1185">Reference proteome</keyword>
<dbReference type="Pfam" id="PF01418">
    <property type="entry name" value="HTH_6"/>
    <property type="match status" value="1"/>
</dbReference>
<dbReference type="PROSITE" id="PS51071">
    <property type="entry name" value="HTH_RPIR"/>
    <property type="match status" value="1"/>
</dbReference>
<dbReference type="InterPro" id="IPR009057">
    <property type="entry name" value="Homeodomain-like_sf"/>
</dbReference>
<dbReference type="InterPro" id="IPR036388">
    <property type="entry name" value="WH-like_DNA-bd_sf"/>
</dbReference>
<name>A0A1I1DP02_9RHOB</name>
<reference evidence="2 3" key="1">
    <citation type="submission" date="2016-10" db="EMBL/GenBank/DDBJ databases">
        <authorList>
            <person name="de Groot N.N."/>
        </authorList>
    </citation>
    <scope>NUCLEOTIDE SEQUENCE [LARGE SCALE GENOMIC DNA]</scope>
    <source>
        <strain evidence="2 3">DSM 19548</strain>
    </source>
</reference>
<dbReference type="Proteomes" id="UP000198728">
    <property type="component" value="Unassembled WGS sequence"/>
</dbReference>
<accession>A0A1I1DP02</accession>
<protein>
    <submittedName>
        <fullName evidence="2">Transcriptional regulator, RpiR family</fullName>
    </submittedName>
</protein>
<dbReference type="AlphaFoldDB" id="A0A1I1DP02"/>
<dbReference type="STRING" id="441112.SAMN04488094_101244"/>
<dbReference type="SUPFAM" id="SSF53697">
    <property type="entry name" value="SIS domain"/>
    <property type="match status" value="1"/>
</dbReference>
<gene>
    <name evidence="2" type="ORF">SAMN04488094_101244</name>
</gene>
<dbReference type="InterPro" id="IPR046348">
    <property type="entry name" value="SIS_dom_sf"/>
</dbReference>
<dbReference type="GO" id="GO:1901135">
    <property type="term" value="P:carbohydrate derivative metabolic process"/>
    <property type="evidence" value="ECO:0007669"/>
    <property type="project" value="InterPro"/>
</dbReference>